<evidence type="ECO:0000259" key="2">
    <source>
        <dbReference type="Pfam" id="PF00346"/>
    </source>
</evidence>
<dbReference type="NCBIfam" id="TIGR01962">
    <property type="entry name" value="NuoD"/>
    <property type="match status" value="1"/>
</dbReference>
<accession>A0A0H5E6M5</accession>
<reference evidence="4" key="1">
    <citation type="submission" date="2015-06" db="EMBL/GenBank/DDBJ databases">
        <authorList>
            <person name="Bertelli C."/>
        </authorList>
    </citation>
    <scope>NUCLEOTIDE SEQUENCE [LARGE SCALE GENOMIC DNA]</scope>
    <source>
        <strain evidence="4">CRIB-30</strain>
    </source>
</reference>
<dbReference type="GO" id="GO:0050136">
    <property type="term" value="F:NADH dehydrogenase (quinone) (non-electrogenic) activity"/>
    <property type="evidence" value="ECO:0007669"/>
    <property type="project" value="UniProtKB-UniRule"/>
</dbReference>
<dbReference type="Pfam" id="PF00346">
    <property type="entry name" value="Complex1_49kDa"/>
    <property type="match status" value="1"/>
</dbReference>
<evidence type="ECO:0000256" key="1">
    <source>
        <dbReference type="HAMAP-Rule" id="MF_01358"/>
    </source>
</evidence>
<keyword evidence="3" id="KW-0560">Oxidoreductase</keyword>
<dbReference type="GO" id="GO:0051287">
    <property type="term" value="F:NAD binding"/>
    <property type="evidence" value="ECO:0007669"/>
    <property type="project" value="InterPro"/>
</dbReference>
<dbReference type="EC" id="7.1.1.-" evidence="1"/>
<gene>
    <name evidence="1 3" type="primary">nuoD</name>
    <name evidence="3" type="ORF">ELAC_1617</name>
</gene>
<sequence length="399" mass="45146">MSKIEGYSLERSGEVMELNLGPQHPSTHGVLRLLLKLDGEVVLSCEPVIGYLHTGVEKECETRTYWQIFTLVDRLDYLSGPAEEQAFASVVEKLMGIDIPSRAKTIRLILLELSRIASHLLWLGTSALELNMSSVFMYCFVEREKILDLFEEFSGGRMFPNCWKIGGLSNDIDDAFEEEIKKFIRYFPAVWKELDNLLTNNYVWCQRLKDVAVIDRETCEQFGCTGPIIRAAGVPYDIRKAFPYLDYAELSFDIPVRSEADCYARYLVRMEEMMISLSLIDQALKKLKPGPVIVSDRKVALPPRKELVRSMEAVIHQFKLVSDGIRPPVGDAYSAVESARGELGHFLKSDGSNKPYRLRVRSPSFTHVQVLKKIIPGHILPDVVVAIASMDPILGDVDR</sequence>
<feature type="domain" description="NADH-quinone oxidoreductase subunit D" evidence="2">
    <location>
        <begin position="132"/>
        <end position="399"/>
    </location>
</feature>
<dbReference type="GO" id="GO:0005886">
    <property type="term" value="C:plasma membrane"/>
    <property type="evidence" value="ECO:0007669"/>
    <property type="project" value="UniProtKB-SubCell"/>
</dbReference>
<comment type="function">
    <text evidence="1">NDH-1 shuttles electrons from NADH, via FMN and iron-sulfur (Fe-S) centers, to quinones in the respiratory chain. The immediate electron acceptor for the enzyme in this species is believed to be ubiquinone. Couples the redox reaction to proton translocation (for every two electrons transferred, four hydrogen ions are translocated across the cytoplasmic membrane), and thus conserves the redox energy in a proton gradient.</text>
</comment>
<dbReference type="PANTHER" id="PTHR11993">
    <property type="entry name" value="NADH-UBIQUINONE OXIDOREDUCTASE 49 KDA SUBUNIT"/>
    <property type="match status" value="1"/>
</dbReference>
<keyword evidence="1" id="KW-0813">Transport</keyword>
<comment type="subunit">
    <text evidence="1">NDH-1 is composed of 14 different subunits. Subunits NuoB, C, D, E, F, and G constitute the peripheral sector of the complex.</text>
</comment>
<dbReference type="RefSeq" id="WP_098038807.1">
    <property type="nucleotide sequence ID" value="NZ_CWGJ01000025.1"/>
</dbReference>
<dbReference type="InterPro" id="IPR001135">
    <property type="entry name" value="NADH_Q_OxRdtase_suD"/>
</dbReference>
<keyword evidence="1" id="KW-1278">Translocase</keyword>
<dbReference type="HAMAP" id="MF_01358">
    <property type="entry name" value="NDH1_NuoD"/>
    <property type="match status" value="1"/>
</dbReference>
<comment type="catalytic activity">
    <reaction evidence="1">
        <text>a quinone + NADH + 5 H(+)(in) = a quinol + NAD(+) + 4 H(+)(out)</text>
        <dbReference type="Rhea" id="RHEA:57888"/>
        <dbReference type="ChEBI" id="CHEBI:15378"/>
        <dbReference type="ChEBI" id="CHEBI:24646"/>
        <dbReference type="ChEBI" id="CHEBI:57540"/>
        <dbReference type="ChEBI" id="CHEBI:57945"/>
        <dbReference type="ChEBI" id="CHEBI:132124"/>
    </reaction>
</comment>
<keyword evidence="1" id="KW-0874">Quinone</keyword>
<dbReference type="PANTHER" id="PTHR11993:SF10">
    <property type="entry name" value="NADH DEHYDROGENASE [UBIQUINONE] IRON-SULFUR PROTEIN 2, MITOCHONDRIAL"/>
    <property type="match status" value="1"/>
</dbReference>
<protein>
    <recommendedName>
        <fullName evidence="1">NADH-quinone oxidoreductase subunit D</fullName>
        <ecNumber evidence="1">7.1.1.-</ecNumber>
    </recommendedName>
    <alternativeName>
        <fullName evidence="1">NADH dehydrogenase I subunit D</fullName>
    </alternativeName>
    <alternativeName>
        <fullName evidence="1">NDH-1 subunit D</fullName>
    </alternativeName>
</protein>
<dbReference type="InterPro" id="IPR022885">
    <property type="entry name" value="NDH1_su_D/H"/>
</dbReference>
<dbReference type="OrthoDB" id="9801496at2"/>
<dbReference type="Proteomes" id="UP000220251">
    <property type="component" value="Unassembled WGS sequence"/>
</dbReference>
<name>A0A0H5E6M5_9BACT</name>
<comment type="similarity">
    <text evidence="1">Belongs to the complex I 49 kDa subunit family.</text>
</comment>
<comment type="subcellular location">
    <subcellularLocation>
        <location evidence="1">Cell membrane</location>
        <topology evidence="1">Peripheral membrane protein</topology>
        <orientation evidence="1">Cytoplasmic side</orientation>
    </subcellularLocation>
</comment>
<keyword evidence="1" id="KW-0472">Membrane</keyword>
<evidence type="ECO:0000313" key="4">
    <source>
        <dbReference type="Proteomes" id="UP000220251"/>
    </source>
</evidence>
<dbReference type="NCBIfam" id="NF004739">
    <property type="entry name" value="PRK06075.1"/>
    <property type="match status" value="1"/>
</dbReference>
<dbReference type="EMBL" id="CWGJ01000025">
    <property type="protein sequence ID" value="CRX38945.1"/>
    <property type="molecule type" value="Genomic_DNA"/>
</dbReference>
<dbReference type="SUPFAM" id="SSF56762">
    <property type="entry name" value="HydB/Nqo4-like"/>
    <property type="match status" value="1"/>
</dbReference>
<dbReference type="AlphaFoldDB" id="A0A0H5E6M5"/>
<keyword evidence="4" id="KW-1185">Reference proteome</keyword>
<keyword evidence="1" id="KW-0520">NAD</keyword>
<evidence type="ECO:0000313" key="3">
    <source>
        <dbReference type="EMBL" id="CRX38945.1"/>
    </source>
</evidence>
<proteinExistence type="inferred from homology"/>
<organism evidence="3 4">
    <name type="scientific">Estrella lausannensis</name>
    <dbReference type="NCBI Taxonomy" id="483423"/>
    <lineage>
        <taxon>Bacteria</taxon>
        <taxon>Pseudomonadati</taxon>
        <taxon>Chlamydiota</taxon>
        <taxon>Chlamydiia</taxon>
        <taxon>Parachlamydiales</taxon>
        <taxon>Candidatus Criblamydiaceae</taxon>
        <taxon>Estrella</taxon>
    </lineage>
</organism>
<keyword evidence="1" id="KW-0830">Ubiquinone</keyword>
<keyword evidence="1" id="KW-1003">Cell membrane</keyword>
<dbReference type="Gene3D" id="1.10.645.10">
    <property type="entry name" value="Cytochrome-c3 Hydrogenase, chain B"/>
    <property type="match status" value="1"/>
</dbReference>
<dbReference type="InterPro" id="IPR029014">
    <property type="entry name" value="NiFe-Hase_large"/>
</dbReference>
<dbReference type="GO" id="GO:0048038">
    <property type="term" value="F:quinone binding"/>
    <property type="evidence" value="ECO:0007669"/>
    <property type="project" value="UniProtKB-KW"/>
</dbReference>